<protein>
    <recommendedName>
        <fullName evidence="1">ATP-dependent Clp protease adapter protein ClpS</fullName>
    </recommendedName>
</protein>
<comment type="function">
    <text evidence="1">Involved in the modulation of the specificity of the ClpAP-mediated ATP-dependent protein degradation.</text>
</comment>
<keyword evidence="3" id="KW-0378">Hydrolase</keyword>
<dbReference type="Pfam" id="PF02617">
    <property type="entry name" value="ClpS"/>
    <property type="match status" value="1"/>
</dbReference>
<dbReference type="PANTHER" id="PTHR33473:SF19">
    <property type="entry name" value="ATP-DEPENDENT CLP PROTEASE ADAPTER PROTEIN CLPS"/>
    <property type="match status" value="1"/>
</dbReference>
<dbReference type="NCBIfam" id="NF000668">
    <property type="entry name" value="PRK00033.1-1"/>
    <property type="match status" value="1"/>
</dbReference>
<dbReference type="EMBL" id="LN483071">
    <property type="protein sequence ID" value="CEA08539.1"/>
    <property type="molecule type" value="Genomic_DNA"/>
</dbReference>
<dbReference type="PANTHER" id="PTHR33473">
    <property type="entry name" value="ATP-DEPENDENT CLP PROTEASE ADAPTER PROTEIN CLPS1, CHLOROPLASTIC"/>
    <property type="match status" value="1"/>
</dbReference>
<dbReference type="SUPFAM" id="SSF54736">
    <property type="entry name" value="ClpS-like"/>
    <property type="match status" value="1"/>
</dbReference>
<comment type="subunit">
    <text evidence="1">Binds to the N-terminal domain of the chaperone ClpA.</text>
</comment>
<feature type="domain" description="Adaptor protein ClpS core" evidence="2">
    <location>
        <begin position="26"/>
        <end position="95"/>
    </location>
</feature>
<organism evidence="3">
    <name type="scientific">Arthrobacter saudimassiliensis</name>
    <dbReference type="NCBI Taxonomy" id="1461584"/>
    <lineage>
        <taxon>Bacteria</taxon>
        <taxon>Bacillati</taxon>
        <taxon>Actinomycetota</taxon>
        <taxon>Actinomycetes</taxon>
        <taxon>Micrococcales</taxon>
        <taxon>Micrococcaceae</taxon>
        <taxon>Arthrobacter</taxon>
    </lineage>
</organism>
<dbReference type="InterPro" id="IPR014719">
    <property type="entry name" value="Ribosomal_bL12_C/ClpS-like"/>
</dbReference>
<gene>
    <name evidence="1 3" type="primary">clpS</name>
    <name evidence="3" type="ORF">BN1051_01893</name>
</gene>
<dbReference type="PATRIC" id="fig|1461584.3.peg.1868"/>
<accession>A0A078MQG7</accession>
<dbReference type="InterPro" id="IPR003769">
    <property type="entry name" value="ClpS_core"/>
</dbReference>
<evidence type="ECO:0000256" key="1">
    <source>
        <dbReference type="HAMAP-Rule" id="MF_00302"/>
    </source>
</evidence>
<evidence type="ECO:0000259" key="2">
    <source>
        <dbReference type="Pfam" id="PF02617"/>
    </source>
</evidence>
<dbReference type="HAMAP" id="MF_00302">
    <property type="entry name" value="ClpS"/>
    <property type="match status" value="1"/>
</dbReference>
<name>A0A078MQG7_9MICC</name>
<proteinExistence type="inferred from homology"/>
<evidence type="ECO:0000313" key="3">
    <source>
        <dbReference type="EMBL" id="CEA08539.1"/>
    </source>
</evidence>
<dbReference type="GO" id="GO:0006508">
    <property type="term" value="P:proteolysis"/>
    <property type="evidence" value="ECO:0007669"/>
    <property type="project" value="UniProtKB-UniRule"/>
</dbReference>
<sequence>MSIATEPGTRTGGQTEQQDLTVSDVPWVVIVWNDPVNLMSYVSYVFQSHFGYSAAKAHRLMLEVHEQGRSVVASGSREEAERHVQALHTYGLWATFRRADES</sequence>
<reference evidence="3" key="1">
    <citation type="submission" date="2014-07" db="EMBL/GenBank/DDBJ databases">
        <authorList>
            <person name="Urmite Genomes Urmite Genomes"/>
        </authorList>
    </citation>
    <scope>NUCLEOTIDE SEQUENCE</scope>
    <source>
        <strain evidence="3">11W110_air</strain>
    </source>
</reference>
<dbReference type="InterPro" id="IPR022935">
    <property type="entry name" value="ClpS"/>
</dbReference>
<dbReference type="AlphaFoldDB" id="A0A078MQG7"/>
<dbReference type="Gene3D" id="3.30.1390.10">
    <property type="match status" value="1"/>
</dbReference>
<comment type="similarity">
    <text evidence="1">Belongs to the ClpS family.</text>
</comment>
<dbReference type="GO" id="GO:0008233">
    <property type="term" value="F:peptidase activity"/>
    <property type="evidence" value="ECO:0007669"/>
    <property type="project" value="UniProtKB-KW"/>
</dbReference>
<keyword evidence="3" id="KW-0645">Protease</keyword>
<dbReference type="GO" id="GO:0030163">
    <property type="term" value="P:protein catabolic process"/>
    <property type="evidence" value="ECO:0007669"/>
    <property type="project" value="InterPro"/>
</dbReference>